<dbReference type="GO" id="GO:0005783">
    <property type="term" value="C:endoplasmic reticulum"/>
    <property type="evidence" value="ECO:0007669"/>
    <property type="project" value="TreeGrafter"/>
</dbReference>
<dbReference type="AlphaFoldDB" id="A0A5K3ET33"/>
<organism evidence="6">
    <name type="scientific">Mesocestoides corti</name>
    <name type="common">Flatworm</name>
    <dbReference type="NCBI Taxonomy" id="53468"/>
    <lineage>
        <taxon>Eukaryota</taxon>
        <taxon>Metazoa</taxon>
        <taxon>Spiralia</taxon>
        <taxon>Lophotrochozoa</taxon>
        <taxon>Platyhelminthes</taxon>
        <taxon>Cestoda</taxon>
        <taxon>Eucestoda</taxon>
        <taxon>Cyclophyllidea</taxon>
        <taxon>Mesocestoididae</taxon>
        <taxon>Mesocestoides</taxon>
    </lineage>
</organism>
<evidence type="ECO:0000256" key="2">
    <source>
        <dbReference type="ARBA" id="ARBA00022679"/>
    </source>
</evidence>
<comment type="catalytic activity">
    <reaction evidence="4">
        <text>n isopentenyl diphosphate + (2E,6E)-farnesyl diphosphate = a di-trans,poly-cis-polyprenyl diphosphate + n diphosphate</text>
        <dbReference type="Rhea" id="RHEA:53008"/>
        <dbReference type="Rhea" id="RHEA-COMP:19494"/>
        <dbReference type="ChEBI" id="CHEBI:33019"/>
        <dbReference type="ChEBI" id="CHEBI:128769"/>
        <dbReference type="ChEBI" id="CHEBI:136960"/>
        <dbReference type="ChEBI" id="CHEBI:175763"/>
        <dbReference type="EC" id="2.5.1.87"/>
    </reaction>
</comment>
<dbReference type="WBParaSite" id="MCU_002887-RA">
    <property type="protein sequence ID" value="MCU_002887-RA"/>
    <property type="gene ID" value="MCU_002887"/>
</dbReference>
<dbReference type="PROSITE" id="PS01066">
    <property type="entry name" value="UPP_SYNTHASE"/>
    <property type="match status" value="1"/>
</dbReference>
<dbReference type="Gene3D" id="3.40.1180.10">
    <property type="entry name" value="Decaprenyl diphosphate synthase-like"/>
    <property type="match status" value="1"/>
</dbReference>
<accession>A0A5K3ET33</accession>
<dbReference type="GO" id="GO:0016094">
    <property type="term" value="P:polyprenol biosynthetic process"/>
    <property type="evidence" value="ECO:0007669"/>
    <property type="project" value="TreeGrafter"/>
</dbReference>
<evidence type="ECO:0000256" key="4">
    <source>
        <dbReference type="ARBA" id="ARBA00047353"/>
    </source>
</evidence>
<keyword evidence="3" id="KW-0460">Magnesium</keyword>
<dbReference type="GO" id="GO:0045547">
    <property type="term" value="F:ditrans,polycis-polyprenyl diphosphate synthase [(2E,6E)-farnesyl diphosphate specific] activity"/>
    <property type="evidence" value="ECO:0007669"/>
    <property type="project" value="UniProtKB-EC"/>
</dbReference>
<dbReference type="InterPro" id="IPR018520">
    <property type="entry name" value="UPP_synth-like_CS"/>
</dbReference>
<dbReference type="InterPro" id="IPR036424">
    <property type="entry name" value="UPP_synth-like_sf"/>
</dbReference>
<dbReference type="GO" id="GO:1904423">
    <property type="term" value="C:dehydrodolichyl diphosphate synthase complex"/>
    <property type="evidence" value="ECO:0007669"/>
    <property type="project" value="TreeGrafter"/>
</dbReference>
<dbReference type="Pfam" id="PF01255">
    <property type="entry name" value="Prenyltransf"/>
    <property type="match status" value="1"/>
</dbReference>
<comment type="similarity">
    <text evidence="1 5">Belongs to the UPP synthase family.</text>
</comment>
<evidence type="ECO:0000256" key="1">
    <source>
        <dbReference type="ARBA" id="ARBA00005432"/>
    </source>
</evidence>
<protein>
    <recommendedName>
        <fullName evidence="5">Alkyl transferase</fullName>
        <ecNumber evidence="5">2.5.1.-</ecNumber>
    </recommendedName>
</protein>
<dbReference type="FunFam" id="3.40.1180.10:FF:000005">
    <property type="entry name" value="Alkyl transferase"/>
    <property type="match status" value="1"/>
</dbReference>
<dbReference type="InterPro" id="IPR001441">
    <property type="entry name" value="UPP_synth-like"/>
</dbReference>
<evidence type="ECO:0000256" key="5">
    <source>
        <dbReference type="RuleBase" id="RU363018"/>
    </source>
</evidence>
<proteinExistence type="inferred from homology"/>
<dbReference type="PANTHER" id="PTHR10291">
    <property type="entry name" value="DEHYDRODOLICHYL DIPHOSPHATE SYNTHASE FAMILY MEMBER"/>
    <property type="match status" value="1"/>
</dbReference>
<evidence type="ECO:0000313" key="6">
    <source>
        <dbReference type="WBParaSite" id="MCU_002887-RA"/>
    </source>
</evidence>
<keyword evidence="2 5" id="KW-0808">Transferase</keyword>
<dbReference type="EC" id="2.5.1.-" evidence="5"/>
<dbReference type="PANTHER" id="PTHR10291:SF43">
    <property type="entry name" value="DEHYDRODOLICHYL DIPHOSPHATE SYNTHASE COMPLEX SUBUNIT DHDDS"/>
    <property type="match status" value="1"/>
</dbReference>
<dbReference type="SUPFAM" id="SSF64005">
    <property type="entry name" value="Undecaprenyl diphosphate synthase"/>
    <property type="match status" value="1"/>
</dbReference>
<dbReference type="CDD" id="cd00475">
    <property type="entry name" value="Cis_IPPS"/>
    <property type="match status" value="1"/>
</dbReference>
<evidence type="ECO:0000256" key="3">
    <source>
        <dbReference type="ARBA" id="ARBA00022842"/>
    </source>
</evidence>
<sequence>MPWVNQEYKYSCFENLAVSILKQGSIPSHVAFIMDGNRRFAVAQGLQKTEGHKLGFSKLSHVLRWCYDFGIREVSVYAFSIDNFKRPGNEVSFLMDLAVEKLNELIEKKDKLDEQGVRVRILGNLHLLPKKVQRVAARLMLMTNGNSRAILNIMMSYSTRDELTATLENIRRGVQMGLLEEQDISPEVIDRSSQLRDCRPLDLLVRTSGEVRLSDFMLWQASRSAALFSFFKVNWPAFSFWHLVAALLQFQLNRAAILPLPEVLMFHLNGTNSTSSMNGHSGVHQPITVDIIESESRKRRLAKFYAWLEKESLEDFLTMSHLPETDAIEA</sequence>
<reference evidence="6" key="1">
    <citation type="submission" date="2019-11" db="UniProtKB">
        <authorList>
            <consortium name="WormBaseParasite"/>
        </authorList>
    </citation>
    <scope>IDENTIFICATION</scope>
</reference>
<dbReference type="HAMAP" id="MF_01139">
    <property type="entry name" value="ISPT"/>
    <property type="match status" value="1"/>
</dbReference>
<dbReference type="NCBIfam" id="TIGR00055">
    <property type="entry name" value="uppS"/>
    <property type="match status" value="1"/>
</dbReference>
<name>A0A5K3ET33_MESCO</name>